<name>A0AAN8PHV8_PATCE</name>
<organism evidence="1 2">
    <name type="scientific">Patella caerulea</name>
    <name type="common">Rayed Mediterranean limpet</name>
    <dbReference type="NCBI Taxonomy" id="87958"/>
    <lineage>
        <taxon>Eukaryota</taxon>
        <taxon>Metazoa</taxon>
        <taxon>Spiralia</taxon>
        <taxon>Lophotrochozoa</taxon>
        <taxon>Mollusca</taxon>
        <taxon>Gastropoda</taxon>
        <taxon>Patellogastropoda</taxon>
        <taxon>Patelloidea</taxon>
        <taxon>Patellidae</taxon>
        <taxon>Patella</taxon>
    </lineage>
</organism>
<gene>
    <name evidence="1" type="ORF">SNE40_019122</name>
</gene>
<proteinExistence type="predicted"/>
<reference evidence="1 2" key="1">
    <citation type="submission" date="2024-01" db="EMBL/GenBank/DDBJ databases">
        <title>The genome of the rayed Mediterranean limpet Patella caerulea (Linnaeus, 1758).</title>
        <authorList>
            <person name="Anh-Thu Weber A."/>
            <person name="Halstead-Nussloch G."/>
        </authorList>
    </citation>
    <scope>NUCLEOTIDE SEQUENCE [LARGE SCALE GENOMIC DNA]</scope>
    <source>
        <strain evidence="1">AATW-2023a</strain>
        <tissue evidence="1">Whole specimen</tissue>
    </source>
</reference>
<protein>
    <submittedName>
        <fullName evidence="1">Uncharacterized protein</fullName>
    </submittedName>
</protein>
<dbReference type="EMBL" id="JAZGQO010000014">
    <property type="protein sequence ID" value="KAK6170820.1"/>
    <property type="molecule type" value="Genomic_DNA"/>
</dbReference>
<dbReference type="AlphaFoldDB" id="A0AAN8PHV8"/>
<dbReference type="Proteomes" id="UP001347796">
    <property type="component" value="Unassembled WGS sequence"/>
</dbReference>
<comment type="caution">
    <text evidence="1">The sequence shown here is derived from an EMBL/GenBank/DDBJ whole genome shotgun (WGS) entry which is preliminary data.</text>
</comment>
<sequence length="100" mass="11271">MILPKLAERFKHQKGEIFGFGDNQNEESEYALENMDTEKLEKAPIHNLTAERSVGFINYELQRRGAKQLACASSAQVKSMSVDLIDTQPSGSYSKYTKLV</sequence>
<accession>A0AAN8PHV8</accession>
<keyword evidence="2" id="KW-1185">Reference proteome</keyword>
<evidence type="ECO:0000313" key="2">
    <source>
        <dbReference type="Proteomes" id="UP001347796"/>
    </source>
</evidence>
<evidence type="ECO:0000313" key="1">
    <source>
        <dbReference type="EMBL" id="KAK6170820.1"/>
    </source>
</evidence>